<dbReference type="InterPro" id="IPR046530">
    <property type="entry name" value="BIM1-like_dom"/>
</dbReference>
<feature type="compositionally biased region" description="Polar residues" evidence="8">
    <location>
        <begin position="162"/>
        <end position="173"/>
    </location>
</feature>
<dbReference type="PANTHER" id="PTHR34992:SF1">
    <property type="entry name" value="COPPER ACQUISITION FACTOR BIM1-LIKE DOMAIN-CONTAINING PROTEIN"/>
    <property type="match status" value="1"/>
</dbReference>
<evidence type="ECO:0000313" key="11">
    <source>
        <dbReference type="EMBL" id="KAJ4369004.1"/>
    </source>
</evidence>
<evidence type="ECO:0000256" key="5">
    <source>
        <dbReference type="ARBA" id="ARBA00023136"/>
    </source>
</evidence>
<evidence type="ECO:0000256" key="3">
    <source>
        <dbReference type="ARBA" id="ARBA00022622"/>
    </source>
</evidence>
<dbReference type="GO" id="GO:0098552">
    <property type="term" value="C:side of membrane"/>
    <property type="evidence" value="ECO:0007669"/>
    <property type="project" value="UniProtKB-KW"/>
</dbReference>
<evidence type="ECO:0000256" key="6">
    <source>
        <dbReference type="ARBA" id="ARBA00023180"/>
    </source>
</evidence>
<dbReference type="Proteomes" id="UP001140560">
    <property type="component" value="Unassembled WGS sequence"/>
</dbReference>
<dbReference type="OrthoDB" id="2146436at2759"/>
<comment type="caution">
    <text evidence="11">The sequence shown here is derived from an EMBL/GenBank/DDBJ whole genome shotgun (WGS) entry which is preliminary data.</text>
</comment>
<keyword evidence="5" id="KW-0472">Membrane</keyword>
<accession>A0A9W8Y797</accession>
<evidence type="ECO:0000256" key="4">
    <source>
        <dbReference type="ARBA" id="ARBA00022729"/>
    </source>
</evidence>
<keyword evidence="4 9" id="KW-0732">Signal</keyword>
<reference evidence="11" key="1">
    <citation type="submission" date="2022-10" db="EMBL/GenBank/DDBJ databases">
        <title>Tapping the CABI collections for fungal endophytes: first genome assemblies for Collariella, Neodidymelliopsis, Ascochyta clinopodiicola, Didymella pomorum, Didymosphaeria variabile, Neocosmospora piperis and Neocucurbitaria cava.</title>
        <authorList>
            <person name="Hill R."/>
        </authorList>
    </citation>
    <scope>NUCLEOTIDE SEQUENCE</scope>
    <source>
        <strain evidence="11">IMI 356814</strain>
    </source>
</reference>
<dbReference type="AlphaFoldDB" id="A0A9W8Y797"/>
<dbReference type="GO" id="GO:0005886">
    <property type="term" value="C:plasma membrane"/>
    <property type="evidence" value="ECO:0007669"/>
    <property type="project" value="UniProtKB-SubCell"/>
</dbReference>
<comment type="subcellular location">
    <subcellularLocation>
        <location evidence="1">Cell membrane</location>
        <topology evidence="1">Lipid-anchor</topology>
        <topology evidence="1">GPI-anchor</topology>
    </subcellularLocation>
</comment>
<keyword evidence="2" id="KW-1003">Cell membrane</keyword>
<feature type="signal peptide" evidence="9">
    <location>
        <begin position="1"/>
        <end position="17"/>
    </location>
</feature>
<gene>
    <name evidence="11" type="ORF">N0V83_006086</name>
</gene>
<dbReference type="InterPro" id="IPR046936">
    <property type="entry name" value="BIM1-like"/>
</dbReference>
<dbReference type="EMBL" id="JAPEUY010000010">
    <property type="protein sequence ID" value="KAJ4369004.1"/>
    <property type="molecule type" value="Genomic_DNA"/>
</dbReference>
<keyword evidence="12" id="KW-1185">Reference proteome</keyword>
<name>A0A9W8Y797_9PLEO</name>
<evidence type="ECO:0000259" key="10">
    <source>
        <dbReference type="Pfam" id="PF20238"/>
    </source>
</evidence>
<evidence type="ECO:0000313" key="12">
    <source>
        <dbReference type="Proteomes" id="UP001140560"/>
    </source>
</evidence>
<keyword evidence="3" id="KW-0336">GPI-anchor</keyword>
<dbReference type="CDD" id="cd21176">
    <property type="entry name" value="LPMO_auxiliary-like"/>
    <property type="match status" value="1"/>
</dbReference>
<feature type="compositionally biased region" description="Low complexity" evidence="8">
    <location>
        <begin position="174"/>
        <end position="199"/>
    </location>
</feature>
<keyword evidence="7" id="KW-0449">Lipoprotein</keyword>
<evidence type="ECO:0000256" key="1">
    <source>
        <dbReference type="ARBA" id="ARBA00004609"/>
    </source>
</evidence>
<keyword evidence="6" id="KW-0325">Glycoprotein</keyword>
<protein>
    <recommendedName>
        <fullName evidence="10">Copper acquisition factor BIM1-like domain-containing protein</fullName>
    </recommendedName>
</protein>
<dbReference type="Pfam" id="PF20238">
    <property type="entry name" value="BIM1-like_dom"/>
    <property type="match status" value="1"/>
</dbReference>
<evidence type="ECO:0000256" key="7">
    <source>
        <dbReference type="ARBA" id="ARBA00023288"/>
    </source>
</evidence>
<sequence>MLSNALVALSLIPVTLAHYQLNYPKARGFSEDSEGTFPCGGFDDVQTQRTDFPISGGPIQLNMEHPQTNIAVYLAIGDNPGSSFNTMLRQQLTVEGLGNFCFGSISVPSDLNVTDGTLATIQVVTNNEDGGGLYQCADVKLVNTPLSQSDYSNDCKNNTGIKVSQDNISGNPNGTSTDASSSASPSSSSSATAASPSSSTGAAAQVKAASWVLGAVGVAGLAML</sequence>
<feature type="chain" id="PRO_5040871090" description="Copper acquisition factor BIM1-like domain-containing protein" evidence="9">
    <location>
        <begin position="18"/>
        <end position="224"/>
    </location>
</feature>
<feature type="domain" description="Copper acquisition factor BIM1-like" evidence="10">
    <location>
        <begin position="17"/>
        <end position="160"/>
    </location>
</feature>
<proteinExistence type="predicted"/>
<evidence type="ECO:0000256" key="2">
    <source>
        <dbReference type="ARBA" id="ARBA00022475"/>
    </source>
</evidence>
<dbReference type="PANTHER" id="PTHR34992">
    <property type="entry name" value="HYPHAL ANASTAMOSIS-7 PROTEIN"/>
    <property type="match status" value="1"/>
</dbReference>
<evidence type="ECO:0000256" key="9">
    <source>
        <dbReference type="SAM" id="SignalP"/>
    </source>
</evidence>
<feature type="region of interest" description="Disordered" evidence="8">
    <location>
        <begin position="162"/>
        <end position="199"/>
    </location>
</feature>
<organism evidence="11 12">
    <name type="scientific">Neocucurbitaria cava</name>
    <dbReference type="NCBI Taxonomy" id="798079"/>
    <lineage>
        <taxon>Eukaryota</taxon>
        <taxon>Fungi</taxon>
        <taxon>Dikarya</taxon>
        <taxon>Ascomycota</taxon>
        <taxon>Pezizomycotina</taxon>
        <taxon>Dothideomycetes</taxon>
        <taxon>Pleosporomycetidae</taxon>
        <taxon>Pleosporales</taxon>
        <taxon>Pleosporineae</taxon>
        <taxon>Cucurbitariaceae</taxon>
        <taxon>Neocucurbitaria</taxon>
    </lineage>
</organism>
<evidence type="ECO:0000256" key="8">
    <source>
        <dbReference type="SAM" id="MobiDB-lite"/>
    </source>
</evidence>